<gene>
    <name evidence="1" type="ORF">SK128_023700</name>
</gene>
<keyword evidence="2" id="KW-1185">Reference proteome</keyword>
<dbReference type="Proteomes" id="UP001381693">
    <property type="component" value="Unassembled WGS sequence"/>
</dbReference>
<evidence type="ECO:0000313" key="1">
    <source>
        <dbReference type="EMBL" id="KAK7016784.1"/>
    </source>
</evidence>
<name>A0AAN8ZSS9_HALRR</name>
<reference evidence="1 2" key="1">
    <citation type="submission" date="2023-11" db="EMBL/GenBank/DDBJ databases">
        <title>Halocaridina rubra genome assembly.</title>
        <authorList>
            <person name="Smith C."/>
        </authorList>
    </citation>
    <scope>NUCLEOTIDE SEQUENCE [LARGE SCALE GENOMIC DNA]</scope>
    <source>
        <strain evidence="1">EP-1</strain>
        <tissue evidence="1">Whole</tissue>
    </source>
</reference>
<proteinExistence type="predicted"/>
<organism evidence="1 2">
    <name type="scientific">Halocaridina rubra</name>
    <name type="common">Hawaiian red shrimp</name>
    <dbReference type="NCBI Taxonomy" id="373956"/>
    <lineage>
        <taxon>Eukaryota</taxon>
        <taxon>Metazoa</taxon>
        <taxon>Ecdysozoa</taxon>
        <taxon>Arthropoda</taxon>
        <taxon>Crustacea</taxon>
        <taxon>Multicrustacea</taxon>
        <taxon>Malacostraca</taxon>
        <taxon>Eumalacostraca</taxon>
        <taxon>Eucarida</taxon>
        <taxon>Decapoda</taxon>
        <taxon>Pleocyemata</taxon>
        <taxon>Caridea</taxon>
        <taxon>Atyoidea</taxon>
        <taxon>Atyidae</taxon>
        <taxon>Halocaridina</taxon>
    </lineage>
</organism>
<dbReference type="AlphaFoldDB" id="A0AAN8ZSS9"/>
<sequence>MCQPVPTRTPYCSCAHSTILTIIKDKDRIFEHPSEQHQTNLNGAWKKLSPVVNDFDGIEETTEAVTKNFVALSQWFPICGPRTPGGPQRQYWGSVK</sequence>
<comment type="caution">
    <text evidence="1">The sequence shown here is derived from an EMBL/GenBank/DDBJ whole genome shotgun (WGS) entry which is preliminary data.</text>
</comment>
<evidence type="ECO:0000313" key="2">
    <source>
        <dbReference type="Proteomes" id="UP001381693"/>
    </source>
</evidence>
<dbReference type="EMBL" id="JAXCGZ010023126">
    <property type="protein sequence ID" value="KAK7016784.1"/>
    <property type="molecule type" value="Genomic_DNA"/>
</dbReference>
<accession>A0AAN8ZSS9</accession>
<protein>
    <submittedName>
        <fullName evidence="1">Uncharacterized protein</fullName>
    </submittedName>
</protein>